<dbReference type="Proteomes" id="UP000092462">
    <property type="component" value="Unassembled WGS sequence"/>
</dbReference>
<sequence length="93" mass="10508">MSDLIASKLYVLPIGPCDLIRRESHAHAQSLSKGEPMFISRSETFKFVAGETIQLPCEVSNTEMVMGSREVQREKERKWDLLLGVCAMLPEKI</sequence>
<evidence type="ECO:0000313" key="1">
    <source>
        <dbReference type="EnsemblMetazoa" id="PPAI001738-PA"/>
    </source>
</evidence>
<evidence type="ECO:0000313" key="2">
    <source>
        <dbReference type="Proteomes" id="UP000092462"/>
    </source>
</evidence>
<protein>
    <submittedName>
        <fullName evidence="1">Uncharacterized protein</fullName>
    </submittedName>
</protein>
<keyword evidence="2" id="KW-1185">Reference proteome</keyword>
<reference evidence="1" key="1">
    <citation type="submission" date="2022-08" db="UniProtKB">
        <authorList>
            <consortium name="EnsemblMetazoa"/>
        </authorList>
    </citation>
    <scope>IDENTIFICATION</scope>
    <source>
        <strain evidence="1">Israel</strain>
    </source>
</reference>
<name>A0A1B0D315_PHLPP</name>
<dbReference type="EnsemblMetazoa" id="PPAI001738-RA">
    <property type="protein sequence ID" value="PPAI001738-PA"/>
    <property type="gene ID" value="PPAI001738"/>
</dbReference>
<proteinExistence type="predicted"/>
<organism evidence="1 2">
    <name type="scientific">Phlebotomus papatasi</name>
    <name type="common">Sandfly</name>
    <dbReference type="NCBI Taxonomy" id="29031"/>
    <lineage>
        <taxon>Eukaryota</taxon>
        <taxon>Metazoa</taxon>
        <taxon>Ecdysozoa</taxon>
        <taxon>Arthropoda</taxon>
        <taxon>Hexapoda</taxon>
        <taxon>Insecta</taxon>
        <taxon>Pterygota</taxon>
        <taxon>Neoptera</taxon>
        <taxon>Endopterygota</taxon>
        <taxon>Diptera</taxon>
        <taxon>Nematocera</taxon>
        <taxon>Psychodoidea</taxon>
        <taxon>Psychodidae</taxon>
        <taxon>Phlebotomus</taxon>
        <taxon>Phlebotomus</taxon>
    </lineage>
</organism>
<dbReference type="AlphaFoldDB" id="A0A1B0D315"/>
<accession>A0A1B0D315</accession>
<dbReference type="EMBL" id="AJVK01023176">
    <property type="status" value="NOT_ANNOTATED_CDS"/>
    <property type="molecule type" value="Genomic_DNA"/>
</dbReference>
<dbReference type="VEuPathDB" id="VectorBase:PPAI001738"/>